<accession>A0A151WZ97</accession>
<keyword evidence="3" id="KW-1185">Reference proteome</keyword>
<dbReference type="EMBL" id="KQ982649">
    <property type="protein sequence ID" value="KYQ53208.1"/>
    <property type="molecule type" value="Genomic_DNA"/>
</dbReference>
<protein>
    <submittedName>
        <fullName evidence="2">Uncharacterized protein</fullName>
    </submittedName>
</protein>
<reference evidence="2 3" key="1">
    <citation type="submission" date="2015-09" db="EMBL/GenBank/DDBJ databases">
        <title>Trachymyrmex zeteki WGS genome.</title>
        <authorList>
            <person name="Nygaard S."/>
            <person name="Hu H."/>
            <person name="Boomsma J."/>
            <person name="Zhang G."/>
        </authorList>
    </citation>
    <scope>NUCLEOTIDE SEQUENCE [LARGE SCALE GENOMIC DNA]</scope>
    <source>
        <strain evidence="2">Tzet28-1</strain>
        <tissue evidence="2">Whole body</tissue>
    </source>
</reference>
<name>A0A151WZ97_9HYME</name>
<gene>
    <name evidence="2" type="ORF">ALC60_07939</name>
</gene>
<feature type="compositionally biased region" description="Basic and acidic residues" evidence="1">
    <location>
        <begin position="84"/>
        <end position="102"/>
    </location>
</feature>
<evidence type="ECO:0000256" key="1">
    <source>
        <dbReference type="SAM" id="MobiDB-lite"/>
    </source>
</evidence>
<evidence type="ECO:0000313" key="3">
    <source>
        <dbReference type="Proteomes" id="UP000075809"/>
    </source>
</evidence>
<proteinExistence type="predicted"/>
<dbReference type="AlphaFoldDB" id="A0A151WZ97"/>
<dbReference type="Proteomes" id="UP000075809">
    <property type="component" value="Unassembled WGS sequence"/>
</dbReference>
<feature type="region of interest" description="Disordered" evidence="1">
    <location>
        <begin position="84"/>
        <end position="109"/>
    </location>
</feature>
<evidence type="ECO:0000313" key="2">
    <source>
        <dbReference type="EMBL" id="KYQ53208.1"/>
    </source>
</evidence>
<organism evidence="2 3">
    <name type="scientific">Mycetomoellerius zeteki</name>
    <dbReference type="NCBI Taxonomy" id="64791"/>
    <lineage>
        <taxon>Eukaryota</taxon>
        <taxon>Metazoa</taxon>
        <taxon>Ecdysozoa</taxon>
        <taxon>Arthropoda</taxon>
        <taxon>Hexapoda</taxon>
        <taxon>Insecta</taxon>
        <taxon>Pterygota</taxon>
        <taxon>Neoptera</taxon>
        <taxon>Endopterygota</taxon>
        <taxon>Hymenoptera</taxon>
        <taxon>Apocrita</taxon>
        <taxon>Aculeata</taxon>
        <taxon>Formicoidea</taxon>
        <taxon>Formicidae</taxon>
        <taxon>Myrmicinae</taxon>
        <taxon>Mycetomoellerius</taxon>
    </lineage>
</organism>
<sequence length="121" mass="13950">MPVMDEQDAPIRWRRWWRRIGETITSLFQPRAGYYSDGEINAEGSIRLFKPEGSFRSCKKRFKTPAMNADDPTRCPNIWIPQHVRSEREEHSGEGPDEHTPRAGEASIVTSMFNEISRASV</sequence>